<accession>A0A9P0F712</accession>
<evidence type="ECO:0000256" key="4">
    <source>
        <dbReference type="SAM" id="SignalP"/>
    </source>
</evidence>
<evidence type="ECO:0000313" key="7">
    <source>
        <dbReference type="Proteomes" id="UP001152759"/>
    </source>
</evidence>
<evidence type="ECO:0000313" key="6">
    <source>
        <dbReference type="EMBL" id="CAH0392393.1"/>
    </source>
</evidence>
<proteinExistence type="predicted"/>
<reference evidence="6" key="1">
    <citation type="submission" date="2021-12" db="EMBL/GenBank/DDBJ databases">
        <authorList>
            <person name="King R."/>
        </authorList>
    </citation>
    <scope>NUCLEOTIDE SEQUENCE</scope>
</reference>
<dbReference type="PANTHER" id="PTHR47295">
    <property type="entry name" value="EG45-LIKE DOMAIN CONTAINING PROTEIN 1-RELATED"/>
    <property type="match status" value="1"/>
</dbReference>
<dbReference type="Proteomes" id="UP001152759">
    <property type="component" value="Chromosome 6"/>
</dbReference>
<evidence type="ECO:0000256" key="3">
    <source>
        <dbReference type="ARBA" id="ARBA00022729"/>
    </source>
</evidence>
<protein>
    <recommendedName>
        <fullName evidence="5">Expansin-like EG45 domain-containing protein</fullName>
    </recommendedName>
</protein>
<feature type="domain" description="Expansin-like EG45" evidence="5">
    <location>
        <begin position="29"/>
        <end position="132"/>
    </location>
</feature>
<dbReference type="InterPro" id="IPR007112">
    <property type="entry name" value="Expansin/allergen_DPBB_dom"/>
</dbReference>
<organism evidence="6 7">
    <name type="scientific">Bemisia tabaci</name>
    <name type="common">Sweetpotato whitefly</name>
    <name type="synonym">Aleurodes tabaci</name>
    <dbReference type="NCBI Taxonomy" id="7038"/>
    <lineage>
        <taxon>Eukaryota</taxon>
        <taxon>Metazoa</taxon>
        <taxon>Ecdysozoa</taxon>
        <taxon>Arthropoda</taxon>
        <taxon>Hexapoda</taxon>
        <taxon>Insecta</taxon>
        <taxon>Pterygota</taxon>
        <taxon>Neoptera</taxon>
        <taxon>Paraneoptera</taxon>
        <taxon>Hemiptera</taxon>
        <taxon>Sternorrhyncha</taxon>
        <taxon>Aleyrodoidea</taxon>
        <taxon>Aleyrodidae</taxon>
        <taxon>Aleyrodinae</taxon>
        <taxon>Bemisia</taxon>
    </lineage>
</organism>
<name>A0A9P0F712_BEMTA</name>
<dbReference type="Pfam" id="PF03330">
    <property type="entry name" value="DPBB_1"/>
    <property type="match status" value="1"/>
</dbReference>
<dbReference type="SUPFAM" id="SSF50685">
    <property type="entry name" value="Barwin-like endoglucanases"/>
    <property type="match status" value="1"/>
</dbReference>
<keyword evidence="3 4" id="KW-0732">Signal</keyword>
<dbReference type="EMBL" id="OU963867">
    <property type="protein sequence ID" value="CAH0392393.1"/>
    <property type="molecule type" value="Genomic_DNA"/>
</dbReference>
<dbReference type="FunFam" id="2.40.40.10:FF:000005">
    <property type="entry name" value="Barwin-related endoglucanase"/>
    <property type="match status" value="1"/>
</dbReference>
<dbReference type="KEGG" id="btab:109042916"/>
<gene>
    <name evidence="6" type="ORF">BEMITA_LOCUS10918</name>
</gene>
<dbReference type="Gene3D" id="2.40.40.10">
    <property type="entry name" value="RlpA-like domain"/>
    <property type="match status" value="1"/>
</dbReference>
<dbReference type="CDD" id="cd22269">
    <property type="entry name" value="DPBB_EG45-like"/>
    <property type="match status" value="1"/>
</dbReference>
<dbReference type="InterPro" id="IPR009009">
    <property type="entry name" value="RlpA-like_DPBB"/>
</dbReference>
<keyword evidence="7" id="KW-1185">Reference proteome</keyword>
<dbReference type="AlphaFoldDB" id="A0A9P0F712"/>
<dbReference type="SMART" id="SM00837">
    <property type="entry name" value="DPBB_1"/>
    <property type="match status" value="1"/>
</dbReference>
<sequence length="132" mass="14072">MAASNNTVMTMIVAIVVVTIFSAAAADQGFATFYTQYTPSACNGFQNDGVMIAAASDPIFANKAACNRRYRVKCISGTNAVANPCRSGSVIVKVVDRCPSPHCRGTLDLSREAFSRIANPDAGKVKIEYTRI</sequence>
<keyword evidence="2" id="KW-0964">Secreted</keyword>
<evidence type="ECO:0000259" key="5">
    <source>
        <dbReference type="PROSITE" id="PS50842"/>
    </source>
</evidence>
<feature type="signal peptide" evidence="4">
    <location>
        <begin position="1"/>
        <end position="26"/>
    </location>
</feature>
<comment type="subcellular location">
    <subcellularLocation>
        <location evidence="1">Secreted</location>
    </subcellularLocation>
</comment>
<dbReference type="PANTHER" id="PTHR47295:SF14">
    <property type="entry name" value="OS06G0688300 PROTEIN"/>
    <property type="match status" value="1"/>
</dbReference>
<dbReference type="PROSITE" id="PS50842">
    <property type="entry name" value="EXPANSIN_EG45"/>
    <property type="match status" value="1"/>
</dbReference>
<evidence type="ECO:0000256" key="2">
    <source>
        <dbReference type="ARBA" id="ARBA00022525"/>
    </source>
</evidence>
<dbReference type="GO" id="GO:0005576">
    <property type="term" value="C:extracellular region"/>
    <property type="evidence" value="ECO:0007669"/>
    <property type="project" value="UniProtKB-SubCell"/>
</dbReference>
<dbReference type="InterPro" id="IPR036908">
    <property type="entry name" value="RlpA-like_sf"/>
</dbReference>
<evidence type="ECO:0000256" key="1">
    <source>
        <dbReference type="ARBA" id="ARBA00004613"/>
    </source>
</evidence>
<feature type="chain" id="PRO_5040511450" description="Expansin-like EG45 domain-containing protein" evidence="4">
    <location>
        <begin position="27"/>
        <end position="132"/>
    </location>
</feature>
<dbReference type="GO" id="GO:0009627">
    <property type="term" value="P:systemic acquired resistance"/>
    <property type="evidence" value="ECO:0007669"/>
    <property type="project" value="InterPro"/>
</dbReference>
<dbReference type="InterPro" id="IPR044206">
    <property type="entry name" value="EGC1/2"/>
</dbReference>